<dbReference type="RefSeq" id="XP_005830208.1">
    <property type="nucleotide sequence ID" value="XM_005830151.1"/>
</dbReference>
<feature type="region of interest" description="Disordered" evidence="1">
    <location>
        <begin position="89"/>
        <end position="125"/>
    </location>
</feature>
<evidence type="ECO:0000313" key="5">
    <source>
        <dbReference type="Proteomes" id="UP000011087"/>
    </source>
</evidence>
<dbReference type="AlphaFoldDB" id="L1J3X2"/>
<evidence type="ECO:0000313" key="3">
    <source>
        <dbReference type="EMBL" id="EKX43228.1"/>
    </source>
</evidence>
<keyword evidence="2" id="KW-0812">Transmembrane</keyword>
<organism evidence="3">
    <name type="scientific">Guillardia theta (strain CCMP2712)</name>
    <name type="common">Cryptophyte</name>
    <dbReference type="NCBI Taxonomy" id="905079"/>
    <lineage>
        <taxon>Eukaryota</taxon>
        <taxon>Cryptophyceae</taxon>
        <taxon>Pyrenomonadales</taxon>
        <taxon>Geminigeraceae</taxon>
        <taxon>Guillardia</taxon>
    </lineage>
</organism>
<protein>
    <recommendedName>
        <fullName evidence="6">PDZ domain-containing protein</fullName>
    </recommendedName>
</protein>
<proteinExistence type="predicted"/>
<dbReference type="PaxDb" id="55529-EKX43228"/>
<dbReference type="EMBL" id="JH993011">
    <property type="protein sequence ID" value="EKX43228.1"/>
    <property type="molecule type" value="Genomic_DNA"/>
</dbReference>
<gene>
    <name evidence="3" type="ORF">GUITHDRAFT_153290</name>
</gene>
<dbReference type="InterPro" id="IPR036034">
    <property type="entry name" value="PDZ_sf"/>
</dbReference>
<accession>L1J3X2</accession>
<feature type="transmembrane region" description="Helical" evidence="2">
    <location>
        <begin position="54"/>
        <end position="78"/>
    </location>
</feature>
<reference evidence="5" key="2">
    <citation type="submission" date="2012-11" db="EMBL/GenBank/DDBJ databases">
        <authorList>
            <person name="Kuo A."/>
            <person name="Curtis B.A."/>
            <person name="Tanifuji G."/>
            <person name="Burki F."/>
            <person name="Gruber A."/>
            <person name="Irimia M."/>
            <person name="Maruyama S."/>
            <person name="Arias M.C."/>
            <person name="Ball S.G."/>
            <person name="Gile G.H."/>
            <person name="Hirakawa Y."/>
            <person name="Hopkins J.F."/>
            <person name="Rensing S.A."/>
            <person name="Schmutz J."/>
            <person name="Symeonidi A."/>
            <person name="Elias M."/>
            <person name="Eveleigh R.J."/>
            <person name="Herman E.K."/>
            <person name="Klute M.J."/>
            <person name="Nakayama T."/>
            <person name="Obornik M."/>
            <person name="Reyes-Prieto A."/>
            <person name="Armbrust E.V."/>
            <person name="Aves S.J."/>
            <person name="Beiko R.G."/>
            <person name="Coutinho P."/>
            <person name="Dacks J.B."/>
            <person name="Durnford D.G."/>
            <person name="Fast N.M."/>
            <person name="Green B.R."/>
            <person name="Grisdale C."/>
            <person name="Hempe F."/>
            <person name="Henrissat B."/>
            <person name="Hoppner M.P."/>
            <person name="Ishida K.-I."/>
            <person name="Kim E."/>
            <person name="Koreny L."/>
            <person name="Kroth P.G."/>
            <person name="Liu Y."/>
            <person name="Malik S.-B."/>
            <person name="Maier U.G."/>
            <person name="McRose D."/>
            <person name="Mock T."/>
            <person name="Neilson J.A."/>
            <person name="Onodera N.T."/>
            <person name="Poole A.M."/>
            <person name="Pritham E.J."/>
            <person name="Richards T.A."/>
            <person name="Rocap G."/>
            <person name="Roy S.W."/>
            <person name="Sarai C."/>
            <person name="Schaack S."/>
            <person name="Shirato S."/>
            <person name="Slamovits C.H."/>
            <person name="Spencer D.F."/>
            <person name="Suzuki S."/>
            <person name="Worden A.Z."/>
            <person name="Zauner S."/>
            <person name="Barry K."/>
            <person name="Bell C."/>
            <person name="Bharti A.K."/>
            <person name="Crow J.A."/>
            <person name="Grimwood J."/>
            <person name="Kramer R."/>
            <person name="Lindquist E."/>
            <person name="Lucas S."/>
            <person name="Salamov A."/>
            <person name="McFadden G.I."/>
            <person name="Lane C.E."/>
            <person name="Keeling P.J."/>
            <person name="Gray M.W."/>
            <person name="Grigoriev I.V."/>
            <person name="Archibald J.M."/>
        </authorList>
    </citation>
    <scope>NUCLEOTIDE SEQUENCE</scope>
    <source>
        <strain evidence="5">CCMP2712</strain>
    </source>
</reference>
<evidence type="ECO:0008006" key="6">
    <source>
        <dbReference type="Google" id="ProtNLM"/>
    </source>
</evidence>
<name>L1J3X2_GUITC</name>
<keyword evidence="2" id="KW-1133">Transmembrane helix</keyword>
<dbReference type="GeneID" id="17300017"/>
<evidence type="ECO:0000256" key="1">
    <source>
        <dbReference type="SAM" id="MobiDB-lite"/>
    </source>
</evidence>
<keyword evidence="2" id="KW-0472">Membrane</keyword>
<dbReference type="Proteomes" id="UP000011087">
    <property type="component" value="Unassembled WGS sequence"/>
</dbReference>
<dbReference type="EnsemblProtists" id="EKX43228">
    <property type="protein sequence ID" value="EKX43228"/>
    <property type="gene ID" value="GUITHDRAFT_153290"/>
</dbReference>
<dbReference type="Gene3D" id="2.30.42.10">
    <property type="match status" value="1"/>
</dbReference>
<sequence>MCFFMWCGSAVIGIDIFILQFSGYNKQIGMHFMYVKDQVDRAFGLYQANLTPNFLIGVLLCTEVLANLFLVLSFYDFWEVWYRTHDPRTSHLPKNPEPAPSPPPVEQPKPVKMPEQPKGPPTKHPEVTVGLQFEMKVNRFKNSDGQEQIVQEVQVNTIVPGGAADKAVQANGRRVAKGDVVLKVGDIKEDGTADLQDVYGKPIVGSDGWVHIVQGKPAGTRIRFLFARHEEKLQFQYDIVRELVPNFMKQYGVDGPPPLPPDYE</sequence>
<reference evidence="3 5" key="1">
    <citation type="journal article" date="2012" name="Nature">
        <title>Algal genomes reveal evolutionary mosaicism and the fate of nucleomorphs.</title>
        <authorList>
            <consortium name="DOE Joint Genome Institute"/>
            <person name="Curtis B.A."/>
            <person name="Tanifuji G."/>
            <person name="Burki F."/>
            <person name="Gruber A."/>
            <person name="Irimia M."/>
            <person name="Maruyama S."/>
            <person name="Arias M.C."/>
            <person name="Ball S.G."/>
            <person name="Gile G.H."/>
            <person name="Hirakawa Y."/>
            <person name="Hopkins J.F."/>
            <person name="Kuo A."/>
            <person name="Rensing S.A."/>
            <person name="Schmutz J."/>
            <person name="Symeonidi A."/>
            <person name="Elias M."/>
            <person name="Eveleigh R.J."/>
            <person name="Herman E.K."/>
            <person name="Klute M.J."/>
            <person name="Nakayama T."/>
            <person name="Obornik M."/>
            <person name="Reyes-Prieto A."/>
            <person name="Armbrust E.V."/>
            <person name="Aves S.J."/>
            <person name="Beiko R.G."/>
            <person name="Coutinho P."/>
            <person name="Dacks J.B."/>
            <person name="Durnford D.G."/>
            <person name="Fast N.M."/>
            <person name="Green B.R."/>
            <person name="Grisdale C.J."/>
            <person name="Hempel F."/>
            <person name="Henrissat B."/>
            <person name="Hoppner M.P."/>
            <person name="Ishida K."/>
            <person name="Kim E."/>
            <person name="Koreny L."/>
            <person name="Kroth P.G."/>
            <person name="Liu Y."/>
            <person name="Malik S.B."/>
            <person name="Maier U.G."/>
            <person name="McRose D."/>
            <person name="Mock T."/>
            <person name="Neilson J.A."/>
            <person name="Onodera N.T."/>
            <person name="Poole A.M."/>
            <person name="Pritham E.J."/>
            <person name="Richards T.A."/>
            <person name="Rocap G."/>
            <person name="Roy S.W."/>
            <person name="Sarai C."/>
            <person name="Schaack S."/>
            <person name="Shirato S."/>
            <person name="Slamovits C.H."/>
            <person name="Spencer D.F."/>
            <person name="Suzuki S."/>
            <person name="Worden A.Z."/>
            <person name="Zauner S."/>
            <person name="Barry K."/>
            <person name="Bell C."/>
            <person name="Bharti A.K."/>
            <person name="Crow J.A."/>
            <person name="Grimwood J."/>
            <person name="Kramer R."/>
            <person name="Lindquist E."/>
            <person name="Lucas S."/>
            <person name="Salamov A."/>
            <person name="McFadden G.I."/>
            <person name="Lane C.E."/>
            <person name="Keeling P.J."/>
            <person name="Gray M.W."/>
            <person name="Grigoriev I.V."/>
            <person name="Archibald J.M."/>
        </authorList>
    </citation>
    <scope>NUCLEOTIDE SEQUENCE</scope>
    <source>
        <strain evidence="3 5">CCMP2712</strain>
    </source>
</reference>
<evidence type="ECO:0000313" key="4">
    <source>
        <dbReference type="EnsemblProtists" id="EKX43228"/>
    </source>
</evidence>
<evidence type="ECO:0000256" key="2">
    <source>
        <dbReference type="SAM" id="Phobius"/>
    </source>
</evidence>
<keyword evidence="5" id="KW-1185">Reference proteome</keyword>
<dbReference type="KEGG" id="gtt:GUITHDRAFT_153290"/>
<feature type="compositionally biased region" description="Pro residues" evidence="1">
    <location>
        <begin position="95"/>
        <end position="107"/>
    </location>
</feature>
<dbReference type="HOGENOM" id="CLU_1055410_0_0_1"/>
<reference evidence="4" key="3">
    <citation type="submission" date="2016-03" db="UniProtKB">
        <authorList>
            <consortium name="EnsemblProtists"/>
        </authorList>
    </citation>
    <scope>IDENTIFICATION</scope>
</reference>